<keyword evidence="3" id="KW-0496">Mitochondrion</keyword>
<name>A0A2V0PBY0_9CHLO</name>
<accession>A0A2V0PBY0</accession>
<dbReference type="InterPro" id="IPR006571">
    <property type="entry name" value="TLDc_dom"/>
</dbReference>
<feature type="region of interest" description="Disordered" evidence="5">
    <location>
        <begin position="469"/>
        <end position="509"/>
    </location>
</feature>
<dbReference type="Pfam" id="PF07534">
    <property type="entry name" value="TLD"/>
    <property type="match status" value="1"/>
</dbReference>
<evidence type="ECO:0000256" key="1">
    <source>
        <dbReference type="ARBA" id="ARBA00004173"/>
    </source>
</evidence>
<dbReference type="PANTHER" id="PTHR23354">
    <property type="entry name" value="NUCLEOLAR PROTEIN 7/ESTROGEN RECEPTOR COACTIVATOR-RELATED"/>
    <property type="match status" value="1"/>
</dbReference>
<keyword evidence="8" id="KW-1185">Reference proteome</keyword>
<comment type="similarity">
    <text evidence="2">Belongs to the OXR1 family.</text>
</comment>
<evidence type="ECO:0000256" key="2">
    <source>
        <dbReference type="ARBA" id="ARBA00009540"/>
    </source>
</evidence>
<feature type="compositionally biased region" description="Pro residues" evidence="5">
    <location>
        <begin position="633"/>
        <end position="648"/>
    </location>
</feature>
<feature type="compositionally biased region" description="Low complexity" evidence="5">
    <location>
        <begin position="1"/>
        <end position="14"/>
    </location>
</feature>
<feature type="compositionally biased region" description="Low complexity" evidence="5">
    <location>
        <begin position="497"/>
        <end position="509"/>
    </location>
</feature>
<dbReference type="PANTHER" id="PTHR23354:SF62">
    <property type="entry name" value="MUSTARD, ISOFORM V"/>
    <property type="match status" value="1"/>
</dbReference>
<organism evidence="7 8">
    <name type="scientific">Raphidocelis subcapitata</name>
    <dbReference type="NCBI Taxonomy" id="307507"/>
    <lineage>
        <taxon>Eukaryota</taxon>
        <taxon>Viridiplantae</taxon>
        <taxon>Chlorophyta</taxon>
        <taxon>core chlorophytes</taxon>
        <taxon>Chlorophyceae</taxon>
        <taxon>CS clade</taxon>
        <taxon>Sphaeropleales</taxon>
        <taxon>Selenastraceae</taxon>
        <taxon>Raphidocelis</taxon>
    </lineage>
</organism>
<reference evidence="7 8" key="1">
    <citation type="journal article" date="2018" name="Sci. Rep.">
        <title>Raphidocelis subcapitata (=Pseudokirchneriella subcapitata) provides an insight into genome evolution and environmental adaptations in the Sphaeropleales.</title>
        <authorList>
            <person name="Suzuki S."/>
            <person name="Yamaguchi H."/>
            <person name="Nakajima N."/>
            <person name="Kawachi M."/>
        </authorList>
    </citation>
    <scope>NUCLEOTIDE SEQUENCE [LARGE SCALE GENOMIC DNA]</scope>
    <source>
        <strain evidence="7 8">NIES-35</strain>
    </source>
</reference>
<dbReference type="OrthoDB" id="26679at2759"/>
<feature type="domain" description="TLDc" evidence="6">
    <location>
        <begin position="653"/>
        <end position="816"/>
    </location>
</feature>
<sequence length="816" mass="85963">MAPPAEAAAATAAPSPSPSPSPAAAAAAAARPAAALPPLPEDPGHRAHGAVEFLAVSLFFALAARWLYTRHTRPARRSTAAYVPYNERYEERDDVAAVACAHPRLPALSNVRGARVPGGGLRPADTSTALVLGALASGPWKRDVWAVTQKARVTTNRFDVDAFLSVWAVVNRAQALAHDGVLRHAARIGAFKEAFLVPDLITSRGGEDGISFVREATTALKLVCWIVSLERRLFPSPYEPIDRDAKMAWFLSRFGRVLTEPESVWVDWQEEYSAVVAGYDQLAGAGCRAEAFPEVGLAVMEAPAPLHSVALASHAAGADVLLCLFEGRRYELVCRPTQAYVYAGRPVFPRLDMAPLAALLDRLERGMPQGVSWVADRFTEDQPLLRLEARREPLTKAQRCGHPTDRPFYSSSIPPAALAAVVRSYLAFGLAAAPAPRRGGFGWAELLEVHRRIPWESWAQGVLQQYDSGQLTPRDGARGAARRQDAVPSGKRTPPTASQSPARGGAPAAPAAATAIELVTAASLPAELKPAAAAGAAAAAAMGIVALLSPRKQPQGQGQQAQGQGLPPLPGGLLRVASGPMTPLSPASWSGSFSGSFSGRGARHGPPAANTALYAGAASGSFSLPHSSVFAPRPLPAAGPAGPPPPQFSQPSALLTPADAQSIAAALPPLHRFAPWRLVYSSSRDGTSLHTLLRKAAGAAPTLLIVRDCEGGLFGAYAAEAWHVAPRFYGTGETFVFSLAPHRAVWPWVQAKGLPNDFFQFVGQDGLGVGGSGHWAIFLDDDLLHGSSGECATFASPPLGGAEDFDVWGVELWALH</sequence>
<comment type="caution">
    <text evidence="7">The sequence shown here is derived from an EMBL/GenBank/DDBJ whole genome shotgun (WGS) entry which is preliminary data.</text>
</comment>
<feature type="region of interest" description="Disordered" evidence="5">
    <location>
        <begin position="1"/>
        <end position="29"/>
    </location>
</feature>
<feature type="region of interest" description="Disordered" evidence="5">
    <location>
        <begin position="633"/>
        <end position="653"/>
    </location>
</feature>
<evidence type="ECO:0000313" key="8">
    <source>
        <dbReference type="Proteomes" id="UP000247498"/>
    </source>
</evidence>
<evidence type="ECO:0000256" key="5">
    <source>
        <dbReference type="SAM" id="MobiDB-lite"/>
    </source>
</evidence>
<protein>
    <recommendedName>
        <fullName evidence="4">Oxidation resistance protein 1</fullName>
    </recommendedName>
</protein>
<dbReference type="AlphaFoldDB" id="A0A2V0PBY0"/>
<dbReference type="InterPro" id="IPR046509">
    <property type="entry name" value="DUF6687"/>
</dbReference>
<evidence type="ECO:0000256" key="3">
    <source>
        <dbReference type="ARBA" id="ARBA00023128"/>
    </source>
</evidence>
<feature type="region of interest" description="Disordered" evidence="5">
    <location>
        <begin position="551"/>
        <end position="581"/>
    </location>
</feature>
<dbReference type="Proteomes" id="UP000247498">
    <property type="component" value="Unassembled WGS sequence"/>
</dbReference>
<dbReference type="EMBL" id="BDRX01000097">
    <property type="protein sequence ID" value="GBF97371.1"/>
    <property type="molecule type" value="Genomic_DNA"/>
</dbReference>
<dbReference type="Pfam" id="PF20392">
    <property type="entry name" value="DUF6687"/>
    <property type="match status" value="1"/>
</dbReference>
<evidence type="ECO:0000256" key="4">
    <source>
        <dbReference type="ARBA" id="ARBA00040604"/>
    </source>
</evidence>
<dbReference type="SMART" id="SM00584">
    <property type="entry name" value="TLDc"/>
    <property type="match status" value="1"/>
</dbReference>
<dbReference type="PROSITE" id="PS51886">
    <property type="entry name" value="TLDC"/>
    <property type="match status" value="1"/>
</dbReference>
<proteinExistence type="inferred from homology"/>
<feature type="compositionally biased region" description="Low complexity" evidence="5">
    <location>
        <begin position="551"/>
        <end position="574"/>
    </location>
</feature>
<evidence type="ECO:0000259" key="6">
    <source>
        <dbReference type="PROSITE" id="PS51886"/>
    </source>
</evidence>
<dbReference type="InParanoid" id="A0A2V0PBY0"/>
<gene>
    <name evidence="7" type="ORF">Rsub_11018</name>
</gene>
<dbReference type="GO" id="GO:0005739">
    <property type="term" value="C:mitochondrion"/>
    <property type="evidence" value="ECO:0007669"/>
    <property type="project" value="UniProtKB-SubCell"/>
</dbReference>
<evidence type="ECO:0000313" key="7">
    <source>
        <dbReference type="EMBL" id="GBF97371.1"/>
    </source>
</evidence>
<comment type="subcellular location">
    <subcellularLocation>
        <location evidence="1">Mitochondrion</location>
    </subcellularLocation>
</comment>